<evidence type="ECO:0000256" key="2">
    <source>
        <dbReference type="ARBA" id="ARBA00022649"/>
    </source>
</evidence>
<name>F4L2S8_HALH1</name>
<dbReference type="RefSeq" id="WP_013763206.1">
    <property type="nucleotide sequence ID" value="NC_015510.1"/>
</dbReference>
<evidence type="ECO:0000256" key="4">
    <source>
        <dbReference type="ARBA" id="ARBA00022723"/>
    </source>
</evidence>
<keyword evidence="6" id="KW-0460">Magnesium</keyword>
<evidence type="ECO:0000256" key="7">
    <source>
        <dbReference type="ARBA" id="ARBA00038093"/>
    </source>
</evidence>
<dbReference type="SUPFAM" id="SSF88723">
    <property type="entry name" value="PIN domain-like"/>
    <property type="match status" value="1"/>
</dbReference>
<organism evidence="9 10">
    <name type="scientific">Haliscomenobacter hydrossis (strain ATCC 27775 / DSM 1100 / LMG 10767 / O)</name>
    <dbReference type="NCBI Taxonomy" id="760192"/>
    <lineage>
        <taxon>Bacteria</taxon>
        <taxon>Pseudomonadati</taxon>
        <taxon>Bacteroidota</taxon>
        <taxon>Saprospiria</taxon>
        <taxon>Saprospirales</taxon>
        <taxon>Haliscomenobacteraceae</taxon>
        <taxon>Haliscomenobacter</taxon>
    </lineage>
</organism>
<dbReference type="GO" id="GO:0016787">
    <property type="term" value="F:hydrolase activity"/>
    <property type="evidence" value="ECO:0007669"/>
    <property type="project" value="UniProtKB-KW"/>
</dbReference>
<accession>F4L2S8</accession>
<dbReference type="STRING" id="760192.Halhy_0734"/>
<dbReference type="InterPro" id="IPR029060">
    <property type="entry name" value="PIN-like_dom_sf"/>
</dbReference>
<dbReference type="KEGG" id="hhy:Halhy_0734"/>
<proteinExistence type="inferred from homology"/>
<sequence>MICLDTSILIDFFRKEKKENSLFFRLTQQYRIFTVSVITEYEIFVGSNQEQQEFWENFFSRIVVLPFDSASSQVAVQIFKDLKAKNKLIEIPDILIAATAINNNLPLATTNLKHFDRIEGLELVSM</sequence>
<dbReference type="GO" id="GO:0004518">
    <property type="term" value="F:nuclease activity"/>
    <property type="evidence" value="ECO:0007669"/>
    <property type="project" value="UniProtKB-KW"/>
</dbReference>
<evidence type="ECO:0000313" key="10">
    <source>
        <dbReference type="Proteomes" id="UP000008461"/>
    </source>
</evidence>
<dbReference type="AlphaFoldDB" id="F4L2S8"/>
<dbReference type="EMBL" id="CP002691">
    <property type="protein sequence ID" value="AEE48642.1"/>
    <property type="molecule type" value="Genomic_DNA"/>
</dbReference>
<evidence type="ECO:0000256" key="6">
    <source>
        <dbReference type="ARBA" id="ARBA00022842"/>
    </source>
</evidence>
<protein>
    <submittedName>
        <fullName evidence="9">PilT protein domain protein</fullName>
    </submittedName>
</protein>
<evidence type="ECO:0000256" key="1">
    <source>
        <dbReference type="ARBA" id="ARBA00001946"/>
    </source>
</evidence>
<keyword evidence="10" id="KW-1185">Reference proteome</keyword>
<dbReference type="HOGENOM" id="CLU_118482_5_2_10"/>
<dbReference type="Pfam" id="PF01850">
    <property type="entry name" value="PIN"/>
    <property type="match status" value="1"/>
</dbReference>
<evidence type="ECO:0000256" key="3">
    <source>
        <dbReference type="ARBA" id="ARBA00022722"/>
    </source>
</evidence>
<comment type="similarity">
    <text evidence="7">Belongs to the PINc/VapC protein family.</text>
</comment>
<evidence type="ECO:0000259" key="8">
    <source>
        <dbReference type="Pfam" id="PF01850"/>
    </source>
</evidence>
<keyword evidence="3" id="KW-0540">Nuclease</keyword>
<reference key="2">
    <citation type="submission" date="2011-04" db="EMBL/GenBank/DDBJ databases">
        <title>Complete sequence of chromosome of Haliscomenobacter hydrossis DSM 1100.</title>
        <authorList>
            <consortium name="US DOE Joint Genome Institute (JGI-PGF)"/>
            <person name="Lucas S."/>
            <person name="Han J."/>
            <person name="Lapidus A."/>
            <person name="Bruce D."/>
            <person name="Goodwin L."/>
            <person name="Pitluck S."/>
            <person name="Peters L."/>
            <person name="Kyrpides N."/>
            <person name="Mavromatis K."/>
            <person name="Ivanova N."/>
            <person name="Ovchinnikova G."/>
            <person name="Pagani I."/>
            <person name="Daligault H."/>
            <person name="Detter J.C."/>
            <person name="Han C."/>
            <person name="Land M."/>
            <person name="Hauser L."/>
            <person name="Markowitz V."/>
            <person name="Cheng J.-F."/>
            <person name="Hugenholtz P."/>
            <person name="Woyke T."/>
            <person name="Wu D."/>
            <person name="Verbarg S."/>
            <person name="Frueling A."/>
            <person name="Brambilla E."/>
            <person name="Klenk H.-P."/>
            <person name="Eisen J.A."/>
        </authorList>
    </citation>
    <scope>NUCLEOTIDE SEQUENCE</scope>
    <source>
        <strain>DSM 1100</strain>
    </source>
</reference>
<dbReference type="PANTHER" id="PTHR33653:SF1">
    <property type="entry name" value="RIBONUCLEASE VAPC2"/>
    <property type="match status" value="1"/>
</dbReference>
<dbReference type="PANTHER" id="PTHR33653">
    <property type="entry name" value="RIBONUCLEASE VAPC2"/>
    <property type="match status" value="1"/>
</dbReference>
<comment type="cofactor">
    <cofactor evidence="1">
        <name>Mg(2+)</name>
        <dbReference type="ChEBI" id="CHEBI:18420"/>
    </cofactor>
</comment>
<keyword evidence="4" id="KW-0479">Metal-binding</keyword>
<dbReference type="CDD" id="cd09881">
    <property type="entry name" value="PIN_VapC4-5_FitB-like"/>
    <property type="match status" value="1"/>
</dbReference>
<keyword evidence="2" id="KW-1277">Toxin-antitoxin system</keyword>
<dbReference type="eggNOG" id="COG1487">
    <property type="taxonomic scope" value="Bacteria"/>
</dbReference>
<evidence type="ECO:0000256" key="5">
    <source>
        <dbReference type="ARBA" id="ARBA00022801"/>
    </source>
</evidence>
<dbReference type="InterPro" id="IPR050556">
    <property type="entry name" value="Type_II_TA_system_RNase"/>
</dbReference>
<feature type="domain" description="PIN" evidence="8">
    <location>
        <begin position="2"/>
        <end position="119"/>
    </location>
</feature>
<dbReference type="Gene3D" id="3.40.50.1010">
    <property type="entry name" value="5'-nuclease"/>
    <property type="match status" value="1"/>
</dbReference>
<reference evidence="9 10" key="1">
    <citation type="journal article" date="2011" name="Stand. Genomic Sci.">
        <title>Complete genome sequence of Haliscomenobacter hydrossis type strain (O).</title>
        <authorList>
            <consortium name="US DOE Joint Genome Institute (JGI-PGF)"/>
            <person name="Daligault H."/>
            <person name="Lapidus A."/>
            <person name="Zeytun A."/>
            <person name="Nolan M."/>
            <person name="Lucas S."/>
            <person name="Del Rio T.G."/>
            <person name="Tice H."/>
            <person name="Cheng J.F."/>
            <person name="Tapia R."/>
            <person name="Han C."/>
            <person name="Goodwin L."/>
            <person name="Pitluck S."/>
            <person name="Liolios K."/>
            <person name="Pagani I."/>
            <person name="Ivanova N."/>
            <person name="Huntemann M."/>
            <person name="Mavromatis K."/>
            <person name="Mikhailova N."/>
            <person name="Pati A."/>
            <person name="Chen A."/>
            <person name="Palaniappan K."/>
            <person name="Land M."/>
            <person name="Hauser L."/>
            <person name="Brambilla E.M."/>
            <person name="Rohde M."/>
            <person name="Verbarg S."/>
            <person name="Goker M."/>
            <person name="Bristow J."/>
            <person name="Eisen J.A."/>
            <person name="Markowitz V."/>
            <person name="Hugenholtz P."/>
            <person name="Kyrpides N.C."/>
            <person name="Klenk H.P."/>
            <person name="Woyke T."/>
        </authorList>
    </citation>
    <scope>NUCLEOTIDE SEQUENCE [LARGE SCALE GENOMIC DNA]</scope>
    <source>
        <strain evidence="10">ATCC 27775 / DSM 1100 / LMG 10767 / O</strain>
    </source>
</reference>
<gene>
    <name evidence="9" type="ordered locus">Halhy_0734</name>
</gene>
<dbReference type="InterPro" id="IPR002716">
    <property type="entry name" value="PIN_dom"/>
</dbReference>
<evidence type="ECO:0000313" key="9">
    <source>
        <dbReference type="EMBL" id="AEE48642.1"/>
    </source>
</evidence>
<dbReference type="GO" id="GO:0046872">
    <property type="term" value="F:metal ion binding"/>
    <property type="evidence" value="ECO:0007669"/>
    <property type="project" value="UniProtKB-KW"/>
</dbReference>
<keyword evidence="5" id="KW-0378">Hydrolase</keyword>
<dbReference type="Proteomes" id="UP000008461">
    <property type="component" value="Chromosome"/>
</dbReference>